<dbReference type="SMART" id="SM00849">
    <property type="entry name" value="Lactamase_B"/>
    <property type="match status" value="1"/>
</dbReference>
<dbReference type="InterPro" id="IPR051013">
    <property type="entry name" value="MBL_superfamily_lactonases"/>
</dbReference>
<dbReference type="GO" id="GO:0016787">
    <property type="term" value="F:hydrolase activity"/>
    <property type="evidence" value="ECO:0007669"/>
    <property type="project" value="UniProtKB-KW"/>
</dbReference>
<evidence type="ECO:0000313" key="7">
    <source>
        <dbReference type="Proteomes" id="UP000295151"/>
    </source>
</evidence>
<dbReference type="OrthoDB" id="5177904at2"/>
<evidence type="ECO:0000256" key="3">
    <source>
        <dbReference type="ARBA" id="ARBA00022801"/>
    </source>
</evidence>
<dbReference type="PANTHER" id="PTHR42978">
    <property type="entry name" value="QUORUM-QUENCHING LACTONASE YTNP-RELATED-RELATED"/>
    <property type="match status" value="1"/>
</dbReference>
<feature type="domain" description="Metallo-beta-lactamase" evidence="5">
    <location>
        <begin position="57"/>
        <end position="270"/>
    </location>
</feature>
<evidence type="ECO:0000256" key="2">
    <source>
        <dbReference type="ARBA" id="ARBA00022723"/>
    </source>
</evidence>
<evidence type="ECO:0000313" key="6">
    <source>
        <dbReference type="EMBL" id="TDU88016.1"/>
    </source>
</evidence>
<keyword evidence="2" id="KW-0479">Metal-binding</keyword>
<dbReference type="EMBL" id="SOCE01000001">
    <property type="protein sequence ID" value="TDU88016.1"/>
    <property type="molecule type" value="Genomic_DNA"/>
</dbReference>
<evidence type="ECO:0000259" key="5">
    <source>
        <dbReference type="SMART" id="SM00849"/>
    </source>
</evidence>
<dbReference type="RefSeq" id="WP_133977704.1">
    <property type="nucleotide sequence ID" value="NZ_SOCE01000001.1"/>
</dbReference>
<accession>A0A4R7T9H8</accession>
<evidence type="ECO:0000256" key="1">
    <source>
        <dbReference type="ARBA" id="ARBA00007749"/>
    </source>
</evidence>
<protein>
    <submittedName>
        <fullName evidence="6">Glyoxylase-like metal-dependent hydrolase (Beta-lactamase superfamily II)</fullName>
    </submittedName>
</protein>
<dbReference type="GO" id="GO:0046872">
    <property type="term" value="F:metal ion binding"/>
    <property type="evidence" value="ECO:0007669"/>
    <property type="project" value="UniProtKB-KW"/>
</dbReference>
<gene>
    <name evidence="6" type="ORF">EV138_1555</name>
</gene>
<dbReference type="Pfam" id="PF00753">
    <property type="entry name" value="Lactamase_B"/>
    <property type="match status" value="1"/>
</dbReference>
<dbReference type="InterPro" id="IPR001279">
    <property type="entry name" value="Metallo-B-lactamas"/>
</dbReference>
<dbReference type="Gene3D" id="3.60.15.10">
    <property type="entry name" value="Ribonuclease Z/Hydroxyacylglutathione hydrolase-like"/>
    <property type="match status" value="1"/>
</dbReference>
<dbReference type="CDD" id="cd16277">
    <property type="entry name" value="metallo-hydrolase-like_MBL-fold"/>
    <property type="match status" value="1"/>
</dbReference>
<comment type="similarity">
    <text evidence="1">Belongs to the metallo-beta-lactamase superfamily.</text>
</comment>
<dbReference type="AlphaFoldDB" id="A0A4R7T9H8"/>
<proteinExistence type="inferred from homology"/>
<comment type="caution">
    <text evidence="6">The sequence shown here is derived from an EMBL/GenBank/DDBJ whole genome shotgun (WGS) entry which is preliminary data.</text>
</comment>
<name>A0A4R7T9H8_9ACTN</name>
<evidence type="ECO:0000256" key="4">
    <source>
        <dbReference type="ARBA" id="ARBA00022833"/>
    </source>
</evidence>
<sequence>MVDVAPREQLRIGRTTVTYLPDGEVRLSPSELFPASAPAGWTRYGTYLDADGRLPVSVGSFLVRTPSSAVLVDLGLGEVDFELPGVASFRGGRLLTSLADEGLSPDDIDAVLFTHLHHDHVGWTSNLAPAPSMAGHRVEGLTFAKARHFVDRREWEHWAGVDELVGPHPEAVQRPLAEVAQFFSDPGFDLPGLEILPTAGHTPGHVSIVVADPDSEQRLVILGDVMHTQAQVSEPTWNFRFDVDPDRSLRTRQEFLTRFAGSPDLIAGGHFANSVFGHIEALTTTHQWATMPQPAPVD</sequence>
<dbReference type="InterPro" id="IPR036866">
    <property type="entry name" value="RibonucZ/Hydroxyglut_hydro"/>
</dbReference>
<keyword evidence="3 6" id="KW-0378">Hydrolase</keyword>
<reference evidence="6 7" key="1">
    <citation type="submission" date="2019-03" db="EMBL/GenBank/DDBJ databases">
        <title>Genomic Encyclopedia of Type Strains, Phase III (KMG-III): the genomes of soil and plant-associated and newly described type strains.</title>
        <authorList>
            <person name="Whitman W."/>
        </authorList>
    </citation>
    <scope>NUCLEOTIDE SEQUENCE [LARGE SCALE GENOMIC DNA]</scope>
    <source>
        <strain evidence="6 7">VKM Ac-2575</strain>
    </source>
</reference>
<dbReference type="SUPFAM" id="SSF56281">
    <property type="entry name" value="Metallo-hydrolase/oxidoreductase"/>
    <property type="match status" value="1"/>
</dbReference>
<keyword evidence="7" id="KW-1185">Reference proteome</keyword>
<dbReference type="PANTHER" id="PTHR42978:SF6">
    <property type="entry name" value="QUORUM-QUENCHING LACTONASE YTNP-RELATED"/>
    <property type="match status" value="1"/>
</dbReference>
<organism evidence="6 7">
    <name type="scientific">Kribbella voronezhensis</name>
    <dbReference type="NCBI Taxonomy" id="2512212"/>
    <lineage>
        <taxon>Bacteria</taxon>
        <taxon>Bacillati</taxon>
        <taxon>Actinomycetota</taxon>
        <taxon>Actinomycetes</taxon>
        <taxon>Propionibacteriales</taxon>
        <taxon>Kribbellaceae</taxon>
        <taxon>Kribbella</taxon>
    </lineage>
</organism>
<keyword evidence="4" id="KW-0862">Zinc</keyword>
<dbReference type="Proteomes" id="UP000295151">
    <property type="component" value="Unassembled WGS sequence"/>
</dbReference>